<accession>F7Q1Z5</accession>
<name>F7Q1Z5_9MOLU</name>
<proteinExistence type="predicted"/>
<dbReference type="OrthoDB" id="1682820at2"/>
<evidence type="ECO:0000313" key="1">
    <source>
        <dbReference type="EMBL" id="ERJ12217.1"/>
    </source>
</evidence>
<dbReference type="EMBL" id="AFNU02000005">
    <property type="protein sequence ID" value="ERJ12217.1"/>
    <property type="molecule type" value="Genomic_DNA"/>
</dbReference>
<sequence>MVNILGKLAKSKTDINDRIISDNLIASTVASSQAYLNAVSTCATPELRSIYLTNLNLILNSQSTLINLAINKNWIKPYDTPKELLKNTYSLSKHLVDQEED</sequence>
<reference evidence="1 2" key="1">
    <citation type="journal article" date="2011" name="J. Bacteriol.">
        <title>Genome sequence of Haloplasma contractile, an unusual contractile bacterium from a deep-sea anoxic brine lake.</title>
        <authorList>
            <person name="Antunes A."/>
            <person name="Alam I."/>
            <person name="El Dorry H."/>
            <person name="Siam R."/>
            <person name="Robertson A."/>
            <person name="Bajic V.B."/>
            <person name="Stingl U."/>
        </authorList>
    </citation>
    <scope>NUCLEOTIDE SEQUENCE [LARGE SCALE GENOMIC DNA]</scope>
    <source>
        <strain evidence="1 2">SSD-17B</strain>
    </source>
</reference>
<dbReference type="InterPro" id="IPR012347">
    <property type="entry name" value="Ferritin-like"/>
</dbReference>
<dbReference type="Gene3D" id="1.20.1260.10">
    <property type="match status" value="1"/>
</dbReference>
<dbReference type="AlphaFoldDB" id="F7Q1Z5"/>
<dbReference type="InterPro" id="IPR012851">
    <property type="entry name" value="Spore_coat_CotF-like"/>
</dbReference>
<protein>
    <submittedName>
        <fullName evidence="1">Spore coat protein</fullName>
    </submittedName>
</protein>
<dbReference type="Proteomes" id="UP000005707">
    <property type="component" value="Unassembled WGS sequence"/>
</dbReference>
<comment type="caution">
    <text evidence="1">The sequence shown here is derived from an EMBL/GenBank/DDBJ whole genome shotgun (WGS) entry which is preliminary data.</text>
</comment>
<organism evidence="1 2">
    <name type="scientific">Haloplasma contractile SSD-17B</name>
    <dbReference type="NCBI Taxonomy" id="1033810"/>
    <lineage>
        <taxon>Bacteria</taxon>
        <taxon>Bacillati</taxon>
        <taxon>Mycoplasmatota</taxon>
        <taxon>Mollicutes</taxon>
        <taxon>Haloplasmatales</taxon>
        <taxon>Haloplasmataceae</taxon>
        <taxon>Haloplasma</taxon>
    </lineage>
</organism>
<dbReference type="Pfam" id="PF07875">
    <property type="entry name" value="Coat_F"/>
    <property type="match status" value="1"/>
</dbReference>
<dbReference type="RefSeq" id="WP_008825221.1">
    <property type="nucleotide sequence ID" value="NZ_AFNU02000005.1"/>
</dbReference>
<keyword evidence="2" id="KW-1185">Reference proteome</keyword>
<dbReference type="eggNOG" id="COG5577">
    <property type="taxonomic scope" value="Bacteria"/>
</dbReference>
<evidence type="ECO:0000313" key="2">
    <source>
        <dbReference type="Proteomes" id="UP000005707"/>
    </source>
</evidence>
<gene>
    <name evidence="1" type="ORF">HLPCO_001744</name>
</gene>
<reference evidence="1 2" key="2">
    <citation type="journal article" date="2013" name="PLoS ONE">
        <title>INDIGO - INtegrated Data Warehouse of MIcrobial GenOmes with Examples from the Red Sea Extremophiles.</title>
        <authorList>
            <person name="Alam I."/>
            <person name="Antunes A."/>
            <person name="Kamau A.A."/>
            <person name="Ba Alawi W."/>
            <person name="Kalkatawi M."/>
            <person name="Stingl U."/>
            <person name="Bajic V.B."/>
        </authorList>
    </citation>
    <scope>NUCLEOTIDE SEQUENCE [LARGE SCALE GENOMIC DNA]</scope>
    <source>
        <strain evidence="1 2">SSD-17B</strain>
    </source>
</reference>
<dbReference type="InParanoid" id="F7Q1Z5"/>